<dbReference type="EMBL" id="MLYO01000023">
    <property type="protein sequence ID" value="OIK05237.1"/>
    <property type="molecule type" value="Genomic_DNA"/>
</dbReference>
<evidence type="ECO:0000256" key="1">
    <source>
        <dbReference type="SAM" id="MobiDB-lite"/>
    </source>
</evidence>
<gene>
    <name evidence="2" type="ORF">BIV23_13315</name>
</gene>
<reference evidence="2 3" key="1">
    <citation type="submission" date="2016-10" db="EMBL/GenBank/DDBJ databases">
        <title>Genome sequence of Streptomyces sp. MUSC 1.</title>
        <authorList>
            <person name="Lee L.-H."/>
            <person name="Ser H.-L."/>
            <person name="Law J.W.-F."/>
        </authorList>
    </citation>
    <scope>NUCLEOTIDE SEQUENCE [LARGE SCALE GENOMIC DNA]</scope>
    <source>
        <strain evidence="2 3">MUSC 1</strain>
    </source>
</reference>
<feature type="region of interest" description="Disordered" evidence="1">
    <location>
        <begin position="40"/>
        <end position="92"/>
    </location>
</feature>
<comment type="caution">
    <text evidence="2">The sequence shown here is derived from an EMBL/GenBank/DDBJ whole genome shotgun (WGS) entry which is preliminary data.</text>
</comment>
<dbReference type="GO" id="GO:0003824">
    <property type="term" value="F:catalytic activity"/>
    <property type="evidence" value="ECO:0007669"/>
    <property type="project" value="InterPro"/>
</dbReference>
<protein>
    <recommendedName>
        <fullName evidence="4">CoA transferase</fullName>
    </recommendedName>
</protein>
<feature type="region of interest" description="Disordered" evidence="1">
    <location>
        <begin position="114"/>
        <end position="147"/>
    </location>
</feature>
<proteinExistence type="predicted"/>
<organism evidence="2 3">
    <name type="scientific">Streptomyces monashensis</name>
    <dbReference type="NCBI Taxonomy" id="1678012"/>
    <lineage>
        <taxon>Bacteria</taxon>
        <taxon>Bacillati</taxon>
        <taxon>Actinomycetota</taxon>
        <taxon>Actinomycetes</taxon>
        <taxon>Kitasatosporales</taxon>
        <taxon>Streptomycetaceae</taxon>
        <taxon>Streptomyces</taxon>
    </lineage>
</organism>
<dbReference type="InterPro" id="IPR003673">
    <property type="entry name" value="CoA-Trfase_fam_III"/>
</dbReference>
<dbReference type="Gene3D" id="3.40.50.10540">
    <property type="entry name" value="Crotonobetainyl-coa:carnitine coa-transferase, domain 1"/>
    <property type="match status" value="1"/>
</dbReference>
<dbReference type="Pfam" id="PF02515">
    <property type="entry name" value="CoA_transf_3"/>
    <property type="match status" value="1"/>
</dbReference>
<dbReference type="InterPro" id="IPR023606">
    <property type="entry name" value="CoA-Trfase_III_dom_1_sf"/>
</dbReference>
<dbReference type="AlphaFoldDB" id="A0A1S2QHW3"/>
<name>A0A1S2QHW3_9ACTN</name>
<accession>A0A1S2QHW3</accession>
<sequence length="147" mass="15132">MLDLTHVIAGPVAARLLAQFGVEVLHLSRPGRTPLAALSTTDTDFGPLTEPATPFAYSGRQVPQPGRRSRSGPLCSGGAEPGEATAYGGEALTDDERTAALRTLERLEQNLVRAAAGTEGTDRAEGAAGACGEGQGPDGIERAHRDG</sequence>
<evidence type="ECO:0000313" key="3">
    <source>
        <dbReference type="Proteomes" id="UP000179642"/>
    </source>
</evidence>
<evidence type="ECO:0000313" key="2">
    <source>
        <dbReference type="EMBL" id="OIK05237.1"/>
    </source>
</evidence>
<keyword evidence="3" id="KW-1185">Reference proteome</keyword>
<dbReference type="RefSeq" id="WP_071381024.1">
    <property type="nucleotide sequence ID" value="NZ_MLYO01000023.1"/>
</dbReference>
<evidence type="ECO:0008006" key="4">
    <source>
        <dbReference type="Google" id="ProtNLM"/>
    </source>
</evidence>
<dbReference type="SUPFAM" id="SSF89796">
    <property type="entry name" value="CoA-transferase family III (CaiB/BaiF)"/>
    <property type="match status" value="1"/>
</dbReference>
<dbReference type="Proteomes" id="UP000179642">
    <property type="component" value="Unassembled WGS sequence"/>
</dbReference>